<dbReference type="Proteomes" id="UP000035955">
    <property type="component" value="Unassembled WGS sequence"/>
</dbReference>
<sequence length="84" mass="8765">MGGSKGIADVLRGLIELMPVLAWLLIVLAAITGIFLSGYALVRVYQANTSADGTAGNWIVAAIIGSAMTCVTVVIAQLSFYFTD</sequence>
<proteinExistence type="predicted"/>
<keyword evidence="1" id="KW-0812">Transmembrane</keyword>
<dbReference type="EMBL" id="LABY01000024">
    <property type="protein sequence ID" value="KMO42097.1"/>
    <property type="molecule type" value="Genomic_DNA"/>
</dbReference>
<organism evidence="2 3">
    <name type="scientific">Methylobacterium variabile</name>
    <dbReference type="NCBI Taxonomy" id="298794"/>
    <lineage>
        <taxon>Bacteria</taxon>
        <taxon>Pseudomonadati</taxon>
        <taxon>Pseudomonadota</taxon>
        <taxon>Alphaproteobacteria</taxon>
        <taxon>Hyphomicrobiales</taxon>
        <taxon>Methylobacteriaceae</taxon>
        <taxon>Methylobacterium</taxon>
    </lineage>
</organism>
<accession>A0A0J6T8B9</accession>
<feature type="transmembrane region" description="Helical" evidence="1">
    <location>
        <begin position="20"/>
        <end position="45"/>
    </location>
</feature>
<evidence type="ECO:0000256" key="1">
    <source>
        <dbReference type="SAM" id="Phobius"/>
    </source>
</evidence>
<gene>
    <name evidence="2" type="ORF">VQ02_04060</name>
</gene>
<protein>
    <submittedName>
        <fullName evidence="2">Uncharacterized protein</fullName>
    </submittedName>
</protein>
<dbReference type="OrthoDB" id="7999100at2"/>
<dbReference type="PATRIC" id="fig|298794.3.peg.3742"/>
<reference evidence="2 3" key="1">
    <citation type="submission" date="2015-03" db="EMBL/GenBank/DDBJ databases">
        <title>Genome sequencing of Methylobacterium variabile DSM 16961.</title>
        <authorList>
            <person name="Chaudhry V."/>
            <person name="Patil P.B."/>
        </authorList>
    </citation>
    <scope>NUCLEOTIDE SEQUENCE [LARGE SCALE GENOMIC DNA]</scope>
    <source>
        <strain evidence="2 3">DSM 16961</strain>
    </source>
</reference>
<evidence type="ECO:0000313" key="2">
    <source>
        <dbReference type="EMBL" id="KMO42097.1"/>
    </source>
</evidence>
<name>A0A0J6T8B9_9HYPH</name>
<dbReference type="AlphaFoldDB" id="A0A0J6T8B9"/>
<keyword evidence="1" id="KW-0472">Membrane</keyword>
<feature type="transmembrane region" description="Helical" evidence="1">
    <location>
        <begin position="57"/>
        <end position="82"/>
    </location>
</feature>
<evidence type="ECO:0000313" key="3">
    <source>
        <dbReference type="Proteomes" id="UP000035955"/>
    </source>
</evidence>
<keyword evidence="3" id="KW-1185">Reference proteome</keyword>
<dbReference type="RefSeq" id="WP_048442877.1">
    <property type="nucleotide sequence ID" value="NZ_LABY01000024.1"/>
</dbReference>
<comment type="caution">
    <text evidence="2">The sequence shown here is derived from an EMBL/GenBank/DDBJ whole genome shotgun (WGS) entry which is preliminary data.</text>
</comment>
<keyword evidence="1" id="KW-1133">Transmembrane helix</keyword>